<keyword evidence="5" id="KW-0547">Nucleotide-binding</keyword>
<evidence type="ECO:0000256" key="1">
    <source>
        <dbReference type="ARBA" id="ARBA00004496"/>
    </source>
</evidence>
<evidence type="ECO:0000313" key="16">
    <source>
        <dbReference type="Proteomes" id="UP000002358"/>
    </source>
</evidence>
<comment type="similarity">
    <text evidence="2">Belongs to the DNA2/NAM7 helicase family. SDE3 subfamily.</text>
</comment>
<comment type="subcellular location">
    <subcellularLocation>
        <location evidence="1">Cytoplasm</location>
    </subcellularLocation>
</comment>
<keyword evidence="4" id="KW-0963">Cytoplasm</keyword>
<dbReference type="InterPro" id="IPR041677">
    <property type="entry name" value="DNA2/NAM7_AAA_11"/>
</dbReference>
<dbReference type="EnsemblMetazoa" id="XM_031927737">
    <property type="protein sequence ID" value="XP_031783597"/>
    <property type="gene ID" value="LOC100117136"/>
</dbReference>
<evidence type="ECO:0000256" key="8">
    <source>
        <dbReference type="ARBA" id="ARBA00022840"/>
    </source>
</evidence>
<keyword evidence="6" id="KW-0378">Hydrolase</keyword>
<dbReference type="GO" id="GO:0005694">
    <property type="term" value="C:chromosome"/>
    <property type="evidence" value="ECO:0007669"/>
    <property type="project" value="UniProtKB-ARBA"/>
</dbReference>
<accession>A0A7M7Q8F7</accession>
<dbReference type="GO" id="GO:0003723">
    <property type="term" value="F:RNA binding"/>
    <property type="evidence" value="ECO:0007669"/>
    <property type="project" value="InterPro"/>
</dbReference>
<dbReference type="GO" id="GO:0005737">
    <property type="term" value="C:cytoplasm"/>
    <property type="evidence" value="ECO:0007669"/>
    <property type="project" value="UniProtKB-SubCell"/>
</dbReference>
<dbReference type="OMA" id="NDWDQDQ"/>
<dbReference type="InterPro" id="IPR041679">
    <property type="entry name" value="DNA2/NAM7-like_C"/>
</dbReference>
<dbReference type="InterPro" id="IPR027417">
    <property type="entry name" value="P-loop_NTPase"/>
</dbReference>
<name>A0A7M7Q8F7_NASVI</name>
<keyword evidence="9" id="KW-0943">RNA-mediated gene silencing</keyword>
<dbReference type="CDD" id="cd18038">
    <property type="entry name" value="DEXXQc_Helz-like"/>
    <property type="match status" value="1"/>
</dbReference>
<evidence type="ECO:0000256" key="9">
    <source>
        <dbReference type="ARBA" id="ARBA00023158"/>
    </source>
</evidence>
<sequence length="817" mass="93572">MNSQVLTKRYQGFNNSHKKKNNNYNYFVLPTAVSLPTFPIPKDLIPVVMRDLKPFDGITEKGIQFLRVLEKIKNAEGIELTEKNYLQIFKIMLYVEEIQNNKDMRRYDQEGKKIERISKNLKIFKIYVDGLMEERPSVRPNDTVEIRDSASKVLYLLTVTNVMNDHLIAAAGERFCQQFSPEKLYNVRFKFQNYPLRCCHYAITLMKMYELTPHFFPFKRPTFNKPSSNEYWFNKMIESNPEQKQAVLNIACKASYPAPYILYGPPGTGKTATVVEAICQVWQENPSEHILVCTPSNAAADVITKRLLYCGIPDHNLYRMYSPSKEGSQIDDAIVSCSNYVDGQVMMLPKELVLLKKIVICTLVACTRLLFMDFREKHFAYVFIDEAGQATEPEVMIPFSLLSSTREGRIGRLHGQVVLAGDPKQLGPGVRSTIAKPILGRSMLERMMDCEPYRKNEHGQYNPSYITKLIRNYRSHPAIIRVSNELFYDDELIACGDEEEIRKAENWPHLVQPKFPIIFHGVEGLEEKDQKSPSIFNMAEIKFVVHYVANLLLGQKLNNTIITQADIGIVTPFSAQRFKLHRALQERDINNIDVGTVELFQGQEKEIIILSTVRSKTFFHDNRHHIGFLSNEKRFNVATTRAKALLIVVGSPAILQTDKSWWHLLKFCQLNNACRGVKFNLRNDIQDFENAIANGVKHHKWSLNDSNLEVIQLDDGIVVSDGGSVVDENERPSTSRNTTNNTWGPANTYNSYTNNFATNSTFNHASKYNSYAASNNAPRSEVLISNVVMQKMSDLKLEKANAKKKRKEKKKKDKNES</sequence>
<dbReference type="Pfam" id="PF13087">
    <property type="entry name" value="AAA_12"/>
    <property type="match status" value="1"/>
</dbReference>
<feature type="domain" description="DNA2/NAM7 helicase-like C-terminal" evidence="13">
    <location>
        <begin position="440"/>
        <end position="651"/>
    </location>
</feature>
<dbReference type="Gene3D" id="3.40.50.300">
    <property type="entry name" value="P-loop containing nucleotide triphosphate hydrolases"/>
    <property type="match status" value="2"/>
</dbReference>
<evidence type="ECO:0000256" key="5">
    <source>
        <dbReference type="ARBA" id="ARBA00022741"/>
    </source>
</evidence>
<evidence type="ECO:0000256" key="4">
    <source>
        <dbReference type="ARBA" id="ARBA00022490"/>
    </source>
</evidence>
<dbReference type="EnsemblMetazoa" id="XM_008205194">
    <property type="protein sequence ID" value="XP_008203416"/>
    <property type="gene ID" value="LOC100117136"/>
</dbReference>
<dbReference type="GO" id="GO:0032574">
    <property type="term" value="F:5'-3' RNA helicase activity"/>
    <property type="evidence" value="ECO:0007669"/>
    <property type="project" value="InterPro"/>
</dbReference>
<organism evidence="15 16">
    <name type="scientific">Nasonia vitripennis</name>
    <name type="common">Parasitic wasp</name>
    <dbReference type="NCBI Taxonomy" id="7425"/>
    <lineage>
        <taxon>Eukaryota</taxon>
        <taxon>Metazoa</taxon>
        <taxon>Ecdysozoa</taxon>
        <taxon>Arthropoda</taxon>
        <taxon>Hexapoda</taxon>
        <taxon>Insecta</taxon>
        <taxon>Pterygota</taxon>
        <taxon>Neoptera</taxon>
        <taxon>Endopterygota</taxon>
        <taxon>Hymenoptera</taxon>
        <taxon>Apocrita</taxon>
        <taxon>Proctotrupomorpha</taxon>
        <taxon>Chalcidoidea</taxon>
        <taxon>Pteromalidae</taxon>
        <taxon>Pteromalinae</taxon>
        <taxon>Nasonia</taxon>
    </lineage>
</organism>
<feature type="domain" description="DNA2/NAM7 helicase helicase" evidence="12">
    <location>
        <begin position="351"/>
        <end position="432"/>
    </location>
</feature>
<dbReference type="PANTHER" id="PTHR45418:SF1">
    <property type="entry name" value="CANCER_TESTIS ANTIGEN 55"/>
    <property type="match status" value="1"/>
</dbReference>
<gene>
    <name evidence="15" type="primary">100117136</name>
</gene>
<evidence type="ECO:0000256" key="11">
    <source>
        <dbReference type="SAM" id="MobiDB-lite"/>
    </source>
</evidence>
<feature type="domain" description="DNA2/NAM7 helicase helicase" evidence="12">
    <location>
        <begin position="239"/>
        <end position="326"/>
    </location>
</feature>
<dbReference type="CDD" id="cd18808">
    <property type="entry name" value="SF1_C_Upf1"/>
    <property type="match status" value="1"/>
</dbReference>
<dbReference type="SMR" id="A0A7M7Q8F7"/>
<feature type="domain" description="Helicase MOV-10-like beta-barrel" evidence="14">
    <location>
        <begin position="107"/>
        <end position="189"/>
    </location>
</feature>
<dbReference type="PANTHER" id="PTHR45418">
    <property type="entry name" value="CANCER/TESTIS ANTIGEN 55"/>
    <property type="match status" value="1"/>
</dbReference>
<proteinExistence type="inferred from homology"/>
<keyword evidence="7" id="KW-0347">Helicase</keyword>
<dbReference type="FunFam" id="3.40.50.300:FF:000326">
    <property type="entry name" value="P-loop containing nucleoside triphosphate hydrolase"/>
    <property type="match status" value="1"/>
</dbReference>
<dbReference type="Pfam" id="PF21634">
    <property type="entry name" value="MOV-10_beta-barrel"/>
    <property type="match status" value="1"/>
</dbReference>
<dbReference type="GO" id="GO:0005524">
    <property type="term" value="F:ATP binding"/>
    <property type="evidence" value="ECO:0007669"/>
    <property type="project" value="UniProtKB-KW"/>
</dbReference>
<dbReference type="EnsemblMetazoa" id="XM_008205195">
    <property type="protein sequence ID" value="XP_008203417"/>
    <property type="gene ID" value="LOC100117136"/>
</dbReference>
<dbReference type="OrthoDB" id="6513042at2759"/>
<evidence type="ECO:0000256" key="10">
    <source>
        <dbReference type="ARBA" id="ARBA00047984"/>
    </source>
</evidence>
<dbReference type="AlphaFoldDB" id="A0A7M7Q8F7"/>
<feature type="compositionally biased region" description="Basic residues" evidence="11">
    <location>
        <begin position="802"/>
        <end position="817"/>
    </location>
</feature>
<dbReference type="Proteomes" id="UP000002358">
    <property type="component" value="Chromosome 3"/>
</dbReference>
<feature type="region of interest" description="Disordered" evidence="11">
    <location>
        <begin position="724"/>
        <end position="746"/>
    </location>
</feature>
<evidence type="ECO:0000259" key="13">
    <source>
        <dbReference type="Pfam" id="PF13087"/>
    </source>
</evidence>
<evidence type="ECO:0000256" key="6">
    <source>
        <dbReference type="ARBA" id="ARBA00022801"/>
    </source>
</evidence>
<dbReference type="KEGG" id="nvi:100117136"/>
<evidence type="ECO:0000313" key="15">
    <source>
        <dbReference type="EnsemblMetazoa" id="XP_031783597"/>
    </source>
</evidence>
<evidence type="ECO:0000259" key="14">
    <source>
        <dbReference type="Pfam" id="PF21634"/>
    </source>
</evidence>
<evidence type="ECO:0000256" key="7">
    <source>
        <dbReference type="ARBA" id="ARBA00022806"/>
    </source>
</evidence>
<evidence type="ECO:0000256" key="3">
    <source>
        <dbReference type="ARBA" id="ARBA00012552"/>
    </source>
</evidence>
<comment type="catalytic activity">
    <reaction evidence="10">
        <text>ATP + H2O = ADP + phosphate + H(+)</text>
        <dbReference type="Rhea" id="RHEA:13065"/>
        <dbReference type="ChEBI" id="CHEBI:15377"/>
        <dbReference type="ChEBI" id="CHEBI:15378"/>
        <dbReference type="ChEBI" id="CHEBI:30616"/>
        <dbReference type="ChEBI" id="CHEBI:43474"/>
        <dbReference type="ChEBI" id="CHEBI:456216"/>
        <dbReference type="EC" id="3.6.4.13"/>
    </reaction>
</comment>
<reference evidence="15" key="1">
    <citation type="submission" date="2021-01" db="UniProtKB">
        <authorList>
            <consortium name="EnsemblMetazoa"/>
        </authorList>
    </citation>
    <scope>IDENTIFICATION</scope>
</reference>
<keyword evidence="8" id="KW-0067">ATP-binding</keyword>
<evidence type="ECO:0000256" key="2">
    <source>
        <dbReference type="ARBA" id="ARBA00005601"/>
    </source>
</evidence>
<dbReference type="FunCoup" id="A0A7M7Q8F7">
    <property type="interactions" value="184"/>
</dbReference>
<dbReference type="InterPro" id="IPR049080">
    <property type="entry name" value="MOV-10-like_beta-barrel"/>
</dbReference>
<keyword evidence="16" id="KW-1185">Reference proteome</keyword>
<dbReference type="EC" id="3.6.4.13" evidence="3"/>
<dbReference type="GO" id="GO:0016787">
    <property type="term" value="F:hydrolase activity"/>
    <property type="evidence" value="ECO:0007669"/>
    <property type="project" value="UniProtKB-KW"/>
</dbReference>
<dbReference type="InterPro" id="IPR047187">
    <property type="entry name" value="SF1_C_Upf1"/>
</dbReference>
<dbReference type="GO" id="GO:0031047">
    <property type="term" value="P:regulatory ncRNA-mediated gene silencing"/>
    <property type="evidence" value="ECO:0007669"/>
    <property type="project" value="UniProtKB-KW"/>
</dbReference>
<dbReference type="InParanoid" id="A0A7M7Q8F7"/>
<dbReference type="InterPro" id="IPR026122">
    <property type="entry name" value="MOV-10/SDE3_DEXXQ/H-box"/>
</dbReference>
<feature type="region of interest" description="Disordered" evidence="11">
    <location>
        <begin position="794"/>
        <end position="817"/>
    </location>
</feature>
<dbReference type="Pfam" id="PF13086">
    <property type="entry name" value="AAA_11"/>
    <property type="match status" value="2"/>
</dbReference>
<protein>
    <recommendedName>
        <fullName evidence="3">RNA helicase</fullName>
        <ecNumber evidence="3">3.6.4.13</ecNumber>
    </recommendedName>
</protein>
<dbReference type="SUPFAM" id="SSF52540">
    <property type="entry name" value="P-loop containing nucleoside triphosphate hydrolases"/>
    <property type="match status" value="1"/>
</dbReference>
<evidence type="ECO:0000259" key="12">
    <source>
        <dbReference type="Pfam" id="PF13086"/>
    </source>
</evidence>